<dbReference type="InterPro" id="IPR023393">
    <property type="entry name" value="START-like_dom_sf"/>
</dbReference>
<dbReference type="KEGG" id="pvv:PVVCY_1004570"/>
<dbReference type="Proteomes" id="UP000290582">
    <property type="component" value="Chromosome PVVCY_10"/>
</dbReference>
<dbReference type="RefSeq" id="XP_008624128.2">
    <property type="nucleotide sequence ID" value="XM_008625906.2"/>
</dbReference>
<dbReference type="VEuPathDB" id="PlasmoDB:PVVCY_1004570"/>
<gene>
    <name evidence="1" type="ORF">PVVCY_1004570</name>
</gene>
<evidence type="ECO:0000313" key="1">
    <source>
        <dbReference type="EMBL" id="VEV57111.1"/>
    </source>
</evidence>
<protein>
    <submittedName>
        <fullName evidence="1">Fam-a protein</fullName>
    </submittedName>
</protein>
<evidence type="ECO:0000313" key="2">
    <source>
        <dbReference type="Proteomes" id="UP000290582"/>
    </source>
</evidence>
<dbReference type="NCBIfam" id="TIGR01599">
    <property type="entry name" value="PYST-A"/>
    <property type="match status" value="1"/>
</dbReference>
<dbReference type="GeneID" id="19960447"/>
<dbReference type="OrthoDB" id="371491at2759"/>
<dbReference type="EMBL" id="LR215066">
    <property type="protein sequence ID" value="VEV57111.1"/>
    <property type="molecule type" value="Genomic_DNA"/>
</dbReference>
<organism evidence="1 2">
    <name type="scientific">Plasmodium vinckei vinckei</name>
    <dbReference type="NCBI Taxonomy" id="54757"/>
    <lineage>
        <taxon>Eukaryota</taxon>
        <taxon>Sar</taxon>
        <taxon>Alveolata</taxon>
        <taxon>Apicomplexa</taxon>
        <taxon>Aconoidasida</taxon>
        <taxon>Haemosporida</taxon>
        <taxon>Plasmodiidae</taxon>
        <taxon>Plasmodium</taxon>
        <taxon>Plasmodium (Vinckeia)</taxon>
    </lineage>
</organism>
<dbReference type="Gene3D" id="3.30.530.20">
    <property type="match status" value="1"/>
</dbReference>
<accession>A0A449BUL6</accession>
<dbReference type="InterPro" id="IPR006486">
    <property type="entry name" value="PYST_A"/>
</dbReference>
<proteinExistence type="predicted"/>
<name>A0A449BUL6_PLAVN</name>
<dbReference type="AlphaFoldDB" id="A0A449BUL6"/>
<sequence>MNKRQIKITLALLSVVGYMQNIAFANENILSTDSSNEESKQLLSPDIEELEQLLSPDIEELEQLLSPDIEELEQLLSINSEDVERLLCTDPNEAKQAEDVAAEALAHLQYHAENTDDYYLYSKEDDEAIIYFKSFNGTDIGKLDLIIPNPDSYDDLIKMLCDPNSGKYFDESFIKGNIFRIYNKNLGIVQQRYKMAMWITYYNALAKKVELSRDETAIIIVSSNMNDHDKKNNKDYINPIVESANSFKPDIDSEEDIRNGKLSKVYINLVGFIIKKESDYIKLTYIISLDANVHWIIPNFAIRKGIYKTILNIVKLRDIFKKE</sequence>
<dbReference type="SUPFAM" id="SSF55961">
    <property type="entry name" value="Bet v1-like"/>
    <property type="match status" value="1"/>
</dbReference>
<reference evidence="1 2" key="1">
    <citation type="submission" date="2019-01" db="EMBL/GenBank/DDBJ databases">
        <authorList>
            <person name="Ramaprasad A."/>
        </authorList>
    </citation>
    <scope>NUCLEOTIDE SEQUENCE [LARGE SCALE GENOMIC DNA]</scope>
</reference>